<organism evidence="3 4">
    <name type="scientific">Hevea brasiliensis</name>
    <name type="common">Para rubber tree</name>
    <name type="synonym">Siphonia brasiliensis</name>
    <dbReference type="NCBI Taxonomy" id="3981"/>
    <lineage>
        <taxon>Eukaryota</taxon>
        <taxon>Viridiplantae</taxon>
        <taxon>Streptophyta</taxon>
        <taxon>Embryophyta</taxon>
        <taxon>Tracheophyta</taxon>
        <taxon>Spermatophyta</taxon>
        <taxon>Magnoliopsida</taxon>
        <taxon>eudicotyledons</taxon>
        <taxon>Gunneridae</taxon>
        <taxon>Pentapetalae</taxon>
        <taxon>rosids</taxon>
        <taxon>fabids</taxon>
        <taxon>Malpighiales</taxon>
        <taxon>Euphorbiaceae</taxon>
        <taxon>Crotonoideae</taxon>
        <taxon>Micrandreae</taxon>
        <taxon>Hevea</taxon>
    </lineage>
</organism>
<keyword evidence="4" id="KW-1185">Reference proteome</keyword>
<feature type="compositionally biased region" description="Basic and acidic residues" evidence="1">
    <location>
        <begin position="54"/>
        <end position="64"/>
    </location>
</feature>
<accession>A0A6A6LGV0</accession>
<comment type="caution">
    <text evidence="3">The sequence shown here is derived from an EMBL/GenBank/DDBJ whole genome shotgun (WGS) entry which is preliminary data.</text>
</comment>
<reference evidence="3 4" key="1">
    <citation type="journal article" date="2020" name="Mol. Plant">
        <title>The Chromosome-Based Rubber Tree Genome Provides New Insights into Spurge Genome Evolution and Rubber Biosynthesis.</title>
        <authorList>
            <person name="Liu J."/>
            <person name="Shi C."/>
            <person name="Shi C.C."/>
            <person name="Li W."/>
            <person name="Zhang Q.J."/>
            <person name="Zhang Y."/>
            <person name="Li K."/>
            <person name="Lu H.F."/>
            <person name="Shi C."/>
            <person name="Zhu S.T."/>
            <person name="Xiao Z.Y."/>
            <person name="Nan H."/>
            <person name="Yue Y."/>
            <person name="Zhu X.G."/>
            <person name="Wu Y."/>
            <person name="Hong X.N."/>
            <person name="Fan G.Y."/>
            <person name="Tong Y."/>
            <person name="Zhang D."/>
            <person name="Mao C.L."/>
            <person name="Liu Y.L."/>
            <person name="Hao S.J."/>
            <person name="Liu W.Q."/>
            <person name="Lv M.Q."/>
            <person name="Zhang H.B."/>
            <person name="Liu Y."/>
            <person name="Hu-Tang G.R."/>
            <person name="Wang J.P."/>
            <person name="Wang J.H."/>
            <person name="Sun Y.H."/>
            <person name="Ni S.B."/>
            <person name="Chen W.B."/>
            <person name="Zhang X.C."/>
            <person name="Jiao Y.N."/>
            <person name="Eichler E.E."/>
            <person name="Li G.H."/>
            <person name="Liu X."/>
            <person name="Gao L.Z."/>
        </authorList>
    </citation>
    <scope>NUCLEOTIDE SEQUENCE [LARGE SCALE GENOMIC DNA]</scope>
    <source>
        <strain evidence="4">cv. GT1</strain>
        <tissue evidence="3">Leaf</tissue>
    </source>
</reference>
<evidence type="ECO:0000313" key="3">
    <source>
        <dbReference type="EMBL" id="KAF2300680.1"/>
    </source>
</evidence>
<dbReference type="AlphaFoldDB" id="A0A6A6LGV0"/>
<name>A0A6A6LGV0_HEVBR</name>
<dbReference type="EMBL" id="JAAGAX010000010">
    <property type="protein sequence ID" value="KAF2300680.1"/>
    <property type="molecule type" value="Genomic_DNA"/>
</dbReference>
<evidence type="ECO:0000256" key="1">
    <source>
        <dbReference type="SAM" id="MobiDB-lite"/>
    </source>
</evidence>
<feature type="signal peptide" evidence="2">
    <location>
        <begin position="1"/>
        <end position="22"/>
    </location>
</feature>
<sequence length="167" mass="18745">MMSSPLLFSVLAPLLCPESRDGKNSSWNGSLSLTEYKIYKSDGLADASTQTEENVSRPKSRETCTRGVSTDDNSSEHEYNNNYQNGVPCVKEKSDIMKDHSFGLVPTYRPRFSHSKFASPLFSTSISLGELDCLSENPRLMGYDWKIRNISVGASLRQKCSRKKEMD</sequence>
<keyword evidence="2" id="KW-0732">Signal</keyword>
<feature type="chain" id="PRO_5025519186" evidence="2">
    <location>
        <begin position="23"/>
        <end position="167"/>
    </location>
</feature>
<protein>
    <submittedName>
        <fullName evidence="3">Uncharacterized protein</fullName>
    </submittedName>
</protein>
<feature type="region of interest" description="Disordered" evidence="1">
    <location>
        <begin position="47"/>
        <end position="81"/>
    </location>
</feature>
<evidence type="ECO:0000256" key="2">
    <source>
        <dbReference type="SAM" id="SignalP"/>
    </source>
</evidence>
<gene>
    <name evidence="3" type="ORF">GH714_015132</name>
</gene>
<dbReference type="Proteomes" id="UP000467840">
    <property type="component" value="Chromosome 4"/>
</dbReference>
<evidence type="ECO:0000313" key="4">
    <source>
        <dbReference type="Proteomes" id="UP000467840"/>
    </source>
</evidence>
<proteinExistence type="predicted"/>